<name>F4PXK6_CACFS</name>
<organism evidence="2 3">
    <name type="scientific">Cavenderia fasciculata</name>
    <name type="common">Slime mold</name>
    <name type="synonym">Dictyostelium fasciculatum</name>
    <dbReference type="NCBI Taxonomy" id="261658"/>
    <lineage>
        <taxon>Eukaryota</taxon>
        <taxon>Amoebozoa</taxon>
        <taxon>Evosea</taxon>
        <taxon>Eumycetozoa</taxon>
        <taxon>Dictyostelia</taxon>
        <taxon>Acytosteliales</taxon>
        <taxon>Cavenderiaceae</taxon>
        <taxon>Cavenderia</taxon>
    </lineage>
</organism>
<feature type="compositionally biased region" description="Polar residues" evidence="1">
    <location>
        <begin position="48"/>
        <end position="61"/>
    </location>
</feature>
<feature type="region of interest" description="Disordered" evidence="1">
    <location>
        <begin position="1"/>
        <end position="82"/>
    </location>
</feature>
<gene>
    <name evidence="2" type="ORF">DFA_00094</name>
</gene>
<proteinExistence type="predicted"/>
<dbReference type="GeneID" id="14871611"/>
<dbReference type="AlphaFoldDB" id="F4PXK6"/>
<evidence type="ECO:0000313" key="3">
    <source>
        <dbReference type="Proteomes" id="UP000007797"/>
    </source>
</evidence>
<feature type="compositionally biased region" description="Low complexity" evidence="1">
    <location>
        <begin position="72"/>
        <end position="82"/>
    </location>
</feature>
<dbReference type="KEGG" id="dfa:DFA_00094"/>
<keyword evidence="3" id="KW-1185">Reference proteome</keyword>
<dbReference type="Proteomes" id="UP000007797">
    <property type="component" value="Unassembled WGS sequence"/>
</dbReference>
<feature type="compositionally biased region" description="Basic and acidic residues" evidence="1">
    <location>
        <begin position="1"/>
        <end position="12"/>
    </location>
</feature>
<feature type="compositionally biased region" description="Acidic residues" evidence="1">
    <location>
        <begin position="13"/>
        <end position="27"/>
    </location>
</feature>
<protein>
    <submittedName>
        <fullName evidence="2">Uncharacterized protein</fullName>
    </submittedName>
</protein>
<evidence type="ECO:0000313" key="2">
    <source>
        <dbReference type="EMBL" id="EGG19516.1"/>
    </source>
</evidence>
<dbReference type="EMBL" id="GL883014">
    <property type="protein sequence ID" value="EGG19516.1"/>
    <property type="molecule type" value="Genomic_DNA"/>
</dbReference>
<reference evidence="3" key="1">
    <citation type="journal article" date="2011" name="Genome Res.">
        <title>Phylogeny-wide analysis of social amoeba genomes highlights ancient origins for complex intercellular communication.</title>
        <authorList>
            <person name="Heidel A.J."/>
            <person name="Lawal H.M."/>
            <person name="Felder M."/>
            <person name="Schilde C."/>
            <person name="Helps N.R."/>
            <person name="Tunggal B."/>
            <person name="Rivero F."/>
            <person name="John U."/>
            <person name="Schleicher M."/>
            <person name="Eichinger L."/>
            <person name="Platzer M."/>
            <person name="Noegel A.A."/>
            <person name="Schaap P."/>
            <person name="Gloeckner G."/>
        </authorList>
    </citation>
    <scope>NUCLEOTIDE SEQUENCE [LARGE SCALE GENOMIC DNA]</scope>
    <source>
        <strain evidence="3">SH3</strain>
    </source>
</reference>
<evidence type="ECO:0000256" key="1">
    <source>
        <dbReference type="SAM" id="MobiDB-lite"/>
    </source>
</evidence>
<dbReference type="SUPFAM" id="SSF52058">
    <property type="entry name" value="L domain-like"/>
    <property type="match status" value="1"/>
</dbReference>
<accession>F4PXK6</accession>
<dbReference type="RefSeq" id="XP_004357810.1">
    <property type="nucleotide sequence ID" value="XM_004357753.1"/>
</dbReference>
<feature type="compositionally biased region" description="Low complexity" evidence="1">
    <location>
        <begin position="28"/>
        <end position="37"/>
    </location>
</feature>
<sequence>MKERNKGTHDSNNDDDDEEEEEDDEETTTTTTTTNNNRITKRRKNAESPDSNDGDTTSTLAIDQLRQRKRSSSSTSSYLFNSNNKRVINNEEGDENEKNERVVYKEKELKSKLKKDLLLICQSLDVTATMNQTKDTIIQSILKIQNDRLSFKHNMIDNNPLQDYNKGSLEYSLPWPIISRILDLLWTQSSICTCYYSDQFISTVKSHSTNNDLGIFHYYQMWPLYKPLLDQYKESRMKCPMHSYYYSNGLVPSIIISAPFVFDLKDKPIWRVQLLTLSKRVNQYFSFKYFTNVKLSFNQDLWNHINGQYCPIKTPKQLSISNAYDYDSFGNNNTSIFSTVEKLSIVDQTNFSTSHIKSIQKQFKNIKSFTLRNYCAFKTPFLSQFKNLTSLNLIFAPYIDDQQQLLNILKPGMIKLLLPSEWTTEEITLKPKLANTIQISNITPPNQMPNLHTFHLPYASYDMSSFDHPNVTKLVDPCTNSQAMSLIVPPTIDTLKFSADPSLFLDINLITKATFFNELNVNKLIINCQTEISDQTINQMKRHGYEYDGAIRKLSTKRQLHFIKTTTPSTPEIIIQTPDIVVHKQVEINNPTLPFYLIEKIIGYSWNSYYCTCDIETTPDNENRTHSRDITDYIKQSEIFLKAKSICPMHKNHIPNTDTYHRDSPIQQINQQRFGISQSCKRLFEYVSNHLVKRSSFAFQEYETLLRHQHYSNQYCLMGKSIENLIIEVPHQVTGKVWEFLNLHHYSNTQSLKFMLVRPSQLPSVPVFINSLGRLQSLTSLDISQWRLLDQESTLAIKELKNLPLRKLYYQMKDNQFLFQDNNDGDSEDDSSKWPITKSLESVSINSFDVIPKLDRLPKLRHLRIDIEREQGQNGNVELTEQQIQSILPSTITKLSFSDTNIAKISQYNPQVNQLVMLSPNNNYYFDHQFYLPYDNVQKISIRMVSIHHINRRYPHISPQSNFQLIGTFYTSINTDGTVNHKWVYLRKNQQPYSSTNPTATTTKYK</sequence>